<evidence type="ECO:0000256" key="1">
    <source>
        <dbReference type="ARBA" id="ARBA00007169"/>
    </source>
</evidence>
<comment type="similarity">
    <text evidence="1">Belongs to the thioesterase family.</text>
</comment>
<gene>
    <name evidence="3" type="ORF">GCM10007384_17490</name>
</gene>
<dbReference type="RefSeq" id="WP_051316674.1">
    <property type="nucleotide sequence ID" value="NZ_BMWS01000010.1"/>
</dbReference>
<dbReference type="Gene3D" id="3.40.50.1820">
    <property type="entry name" value="alpha/beta hydrolase"/>
    <property type="match status" value="1"/>
</dbReference>
<dbReference type="GO" id="GO:0008610">
    <property type="term" value="P:lipid biosynthetic process"/>
    <property type="evidence" value="ECO:0007669"/>
    <property type="project" value="TreeGrafter"/>
</dbReference>
<dbReference type="Proteomes" id="UP000601108">
    <property type="component" value="Unassembled WGS sequence"/>
</dbReference>
<dbReference type="SUPFAM" id="SSF53474">
    <property type="entry name" value="alpha/beta-Hydrolases"/>
    <property type="match status" value="1"/>
</dbReference>
<comment type="caution">
    <text evidence="3">The sequence shown here is derived from an EMBL/GenBank/DDBJ whole genome shotgun (WGS) entry which is preliminary data.</text>
</comment>
<dbReference type="Pfam" id="PF00975">
    <property type="entry name" value="Thioesterase"/>
    <property type="match status" value="1"/>
</dbReference>
<dbReference type="AlphaFoldDB" id="A0A918JU38"/>
<feature type="domain" description="Thioesterase" evidence="2">
    <location>
        <begin position="22"/>
        <end position="246"/>
    </location>
</feature>
<dbReference type="PROSITE" id="PS51257">
    <property type="entry name" value="PROKAR_LIPOPROTEIN"/>
    <property type="match status" value="1"/>
</dbReference>
<evidence type="ECO:0000313" key="3">
    <source>
        <dbReference type="EMBL" id="GGX16536.1"/>
    </source>
</evidence>
<sequence length="254" mass="29351">MKKQKEQINKSRLLSFPQNKMQLFLLHFAGGSCYSFDFLRSYINTDIDFIPLEIPGRGKRFKESPLKNKKEAIQDYVNQVKSLRNDQPYLIYGHSMGATLGLSVVNEMQKRGDLPLHLIVSGNPGPGIKELEVKQQRYLMNDSDFKKELRKLGGVPEEVLESEELYDFFGPIMRADFEILEKDDFSEEEIKIDAPIFALMGSEEEKKGRIENWKNFTSKSFSSQIFKGNHFFIHDYPKELAQIIIDRCTVAIVP</sequence>
<accession>A0A918JU38</accession>
<evidence type="ECO:0000259" key="2">
    <source>
        <dbReference type="Pfam" id="PF00975"/>
    </source>
</evidence>
<proteinExistence type="inferred from homology"/>
<keyword evidence="4" id="KW-1185">Reference proteome</keyword>
<dbReference type="PANTHER" id="PTHR11487">
    <property type="entry name" value="THIOESTERASE"/>
    <property type="match status" value="1"/>
</dbReference>
<name>A0A918JU38_9FLAO</name>
<dbReference type="EMBL" id="BMWS01000010">
    <property type="protein sequence ID" value="GGX16536.1"/>
    <property type="molecule type" value="Genomic_DNA"/>
</dbReference>
<dbReference type="PANTHER" id="PTHR11487:SF0">
    <property type="entry name" value="S-ACYL FATTY ACID SYNTHASE THIOESTERASE, MEDIUM CHAIN"/>
    <property type="match status" value="1"/>
</dbReference>
<protein>
    <submittedName>
        <fullName evidence="3">Thioesterase</fullName>
    </submittedName>
</protein>
<dbReference type="InterPro" id="IPR012223">
    <property type="entry name" value="TEII"/>
</dbReference>
<organism evidence="3 4">
    <name type="scientific">Aquimarina muelleri</name>
    <dbReference type="NCBI Taxonomy" id="279356"/>
    <lineage>
        <taxon>Bacteria</taxon>
        <taxon>Pseudomonadati</taxon>
        <taxon>Bacteroidota</taxon>
        <taxon>Flavobacteriia</taxon>
        <taxon>Flavobacteriales</taxon>
        <taxon>Flavobacteriaceae</taxon>
        <taxon>Aquimarina</taxon>
    </lineage>
</organism>
<reference evidence="3 4" key="1">
    <citation type="journal article" date="2014" name="Int. J. Syst. Evol. Microbiol.">
        <title>Complete genome sequence of Corynebacterium casei LMG S-19264T (=DSM 44701T), isolated from a smear-ripened cheese.</title>
        <authorList>
            <consortium name="US DOE Joint Genome Institute (JGI-PGF)"/>
            <person name="Walter F."/>
            <person name="Albersmeier A."/>
            <person name="Kalinowski J."/>
            <person name="Ruckert C."/>
        </authorList>
    </citation>
    <scope>NUCLEOTIDE SEQUENCE [LARGE SCALE GENOMIC DNA]</scope>
    <source>
        <strain evidence="3 4">KCTC 12285</strain>
    </source>
</reference>
<dbReference type="InterPro" id="IPR001031">
    <property type="entry name" value="Thioesterase"/>
</dbReference>
<dbReference type="InterPro" id="IPR029058">
    <property type="entry name" value="AB_hydrolase_fold"/>
</dbReference>
<evidence type="ECO:0000313" key="4">
    <source>
        <dbReference type="Proteomes" id="UP000601108"/>
    </source>
</evidence>